<accession>A0AB39KSE9</accession>
<evidence type="ECO:0000259" key="7">
    <source>
        <dbReference type="Pfam" id="PF19044"/>
    </source>
</evidence>
<dbReference type="Gene3D" id="1.10.8.730">
    <property type="match status" value="1"/>
</dbReference>
<dbReference type="SUPFAM" id="SSF52540">
    <property type="entry name" value="P-loop containing nucleoside triphosphate hydrolases"/>
    <property type="match status" value="1"/>
</dbReference>
<dbReference type="NCBIfam" id="TIGR00929">
    <property type="entry name" value="VirB4_CagE"/>
    <property type="match status" value="1"/>
</dbReference>
<dbReference type="InterPro" id="IPR018145">
    <property type="entry name" value="CagE_TrbE_VirB_cntrl_dom"/>
</dbReference>
<evidence type="ECO:0000256" key="3">
    <source>
        <dbReference type="ARBA" id="ARBA00022840"/>
    </source>
</evidence>
<proteinExistence type="inferred from homology"/>
<keyword evidence="4" id="KW-0843">Virulence</keyword>
<dbReference type="InterPro" id="IPR051162">
    <property type="entry name" value="T4SS_component"/>
</dbReference>
<dbReference type="PANTHER" id="PTHR30121:SF12">
    <property type="entry name" value="TYPE IV SECRETION SYSTEM PROTEIN CAGE"/>
    <property type="match status" value="1"/>
</dbReference>
<dbReference type="InterPro" id="IPR004346">
    <property type="entry name" value="CagE_TrbE_VirB"/>
</dbReference>
<keyword evidence="3" id="KW-0067">ATP-binding</keyword>
<gene>
    <name evidence="8" type="ORF">ABOZ73_15760</name>
</gene>
<feature type="domain" description="TraG P-loop" evidence="7">
    <location>
        <begin position="564"/>
        <end position="712"/>
    </location>
</feature>
<evidence type="ECO:0000256" key="1">
    <source>
        <dbReference type="ARBA" id="ARBA00006512"/>
    </source>
</evidence>
<dbReference type="PANTHER" id="PTHR30121">
    <property type="entry name" value="UNCHARACTERIZED PROTEIN YJGR-RELATED"/>
    <property type="match status" value="1"/>
</dbReference>
<evidence type="ECO:0000256" key="5">
    <source>
        <dbReference type="ARBA" id="ARBA00023635"/>
    </source>
</evidence>
<evidence type="ECO:0000313" key="8">
    <source>
        <dbReference type="EMBL" id="XDO96216.1"/>
    </source>
</evidence>
<dbReference type="RefSeq" id="WP_369059070.1">
    <property type="nucleotide sequence ID" value="NZ_CP158375.1"/>
</dbReference>
<dbReference type="InterPro" id="IPR027417">
    <property type="entry name" value="P-loop_NTPase"/>
</dbReference>
<evidence type="ECO:0000256" key="4">
    <source>
        <dbReference type="ARBA" id="ARBA00023026"/>
    </source>
</evidence>
<comment type="similarity">
    <text evidence="1">Belongs to the TrbE/VirB4 family.</text>
</comment>
<name>A0AB39KSE9_9CAUL</name>
<dbReference type="AlphaFoldDB" id="A0AB39KSE9"/>
<dbReference type="Gene3D" id="3.40.50.300">
    <property type="entry name" value="P-loop containing nucleotide triphosphate hydrolases"/>
    <property type="match status" value="1"/>
</dbReference>
<dbReference type="GO" id="GO:0005524">
    <property type="term" value="F:ATP binding"/>
    <property type="evidence" value="ECO:0007669"/>
    <property type="project" value="UniProtKB-KW"/>
</dbReference>
<sequence length="784" mass="84742">MADPTTAAHRPWSKVAAETTLRTRLPYARHVTDDVVSLDGGALMAGLELVGSAFETMDVAALERMHESLSAAWRNIASEDVALWQHVVRLPAAVPARGQLSSAYATELDVDWRRRLVSQGLFANSLILHVVLKAPSLESLFRKADASSALEARLARLQTVMTDLQRLLAPWTPRRLGIERRGHVLSSALLAPLATILEGRPSDAAMVRGHLGEALGSSRLIFGREAFEVRHASGSTYGAMLALKAYPATTWPGAWDALLAAPFPLVISQSFAFLSRPAGEALLGRKQNQMVSAADRAASQIEQLDEAMDDLASGRFVMGEHQASVLVFADTPADLSRDIASARAMLAGGGLVAAREDLGLEAAYWSQFPGNFRLRTRPAAISSRNFAGLASLHDYPSGKESGLHWGEPMSTFRTRGRTAYRFSPHVDDLGHTFICGPSGAGKTVLQNMILAQAERFGPRRVLIDKDRGAEVFVRACDGKYQTLRSGEPTGLAPLKALGDGDLAFLRALVLRMAFGEDGVAGPQEIALLDEALFAVLRLPKRDRSLAALRGLLGQRDAGGIGARLERWCDGGPLGWALNGPEDALDLKPALIGFDMTTILDDAEARAPVMMYLLHRIGALADGRRLVVSIDEFWKALGDEAFRAFARDGLKTWRKQDAVLVLATQSPSDVLASPIARTILEQCSTHVFLPNPQASLADYREGFGLSEREHELVRDELGVGSRGFLIRQGGGSVVAELDLAGLDEHLAILSGRATTVAALDAIRSRVGDRSADWRPVLRQTLEIEP</sequence>
<dbReference type="InterPro" id="IPR043964">
    <property type="entry name" value="P-loop_TraG"/>
</dbReference>
<protein>
    <recommendedName>
        <fullName evidence="5">Type IV secretion system protein virB4</fullName>
    </recommendedName>
</protein>
<dbReference type="EMBL" id="CP158375">
    <property type="protein sequence ID" value="XDO96216.1"/>
    <property type="molecule type" value="Genomic_DNA"/>
</dbReference>
<evidence type="ECO:0000259" key="6">
    <source>
        <dbReference type="Pfam" id="PF03135"/>
    </source>
</evidence>
<keyword evidence="2" id="KW-0547">Nucleotide-binding</keyword>
<dbReference type="Pfam" id="PF03135">
    <property type="entry name" value="CagE_TrbE_VirB"/>
    <property type="match status" value="1"/>
</dbReference>
<feature type="domain" description="CagE TrbE VirB component of type IV transporter system central" evidence="6">
    <location>
        <begin position="175"/>
        <end position="377"/>
    </location>
</feature>
<reference evidence="8" key="1">
    <citation type="submission" date="2024-06" db="EMBL/GenBank/DDBJ databases">
        <title>Caulobacter inopinatus, sp. nov.</title>
        <authorList>
            <person name="Donachie S.P."/>
        </authorList>
    </citation>
    <scope>NUCLEOTIDE SEQUENCE</scope>
    <source>
        <strain evidence="8">73W</strain>
    </source>
</reference>
<organism evidence="8">
    <name type="scientific">Caulobacter sp. 73W</name>
    <dbReference type="NCBI Taxonomy" id="3161137"/>
    <lineage>
        <taxon>Bacteria</taxon>
        <taxon>Pseudomonadati</taxon>
        <taxon>Pseudomonadota</taxon>
        <taxon>Alphaproteobacteria</taxon>
        <taxon>Caulobacterales</taxon>
        <taxon>Caulobacteraceae</taxon>
        <taxon>Caulobacter</taxon>
    </lineage>
</organism>
<dbReference type="Pfam" id="PF19044">
    <property type="entry name" value="P-loop_TraG"/>
    <property type="match status" value="1"/>
</dbReference>
<evidence type="ECO:0000256" key="2">
    <source>
        <dbReference type="ARBA" id="ARBA00022741"/>
    </source>
</evidence>